<dbReference type="UniPathway" id="UPA00578">
    <property type="reaction ID" value="UER00638"/>
</dbReference>
<evidence type="ECO:0000256" key="3">
    <source>
        <dbReference type="ARBA" id="ARBA00011892"/>
    </source>
</evidence>
<dbReference type="InterPro" id="IPR017872">
    <property type="entry name" value="Pyrmidine_PPase_CS"/>
</dbReference>
<dbReference type="EC" id="2.4.2.4" evidence="3 7"/>
<dbReference type="InterPro" id="IPR013102">
    <property type="entry name" value="PYNP_C"/>
</dbReference>
<evidence type="ECO:0000256" key="6">
    <source>
        <dbReference type="ARBA" id="ARBA00048550"/>
    </source>
</evidence>
<dbReference type="GO" id="GO:0005829">
    <property type="term" value="C:cytosol"/>
    <property type="evidence" value="ECO:0007669"/>
    <property type="project" value="TreeGrafter"/>
</dbReference>
<dbReference type="PANTHER" id="PTHR10515">
    <property type="entry name" value="THYMIDINE PHOSPHORYLASE"/>
    <property type="match status" value="1"/>
</dbReference>
<dbReference type="PANTHER" id="PTHR10515:SF0">
    <property type="entry name" value="THYMIDINE PHOSPHORYLASE"/>
    <property type="match status" value="1"/>
</dbReference>
<dbReference type="RefSeq" id="WP_131003287.1">
    <property type="nucleotide sequence ID" value="NZ_JBHSZR010000003.1"/>
</dbReference>
<comment type="function">
    <text evidence="7">The enzymes which catalyze the reversible phosphorolysis of pyrimidine nucleosides are involved in the degradation of these compounds and in their utilization as carbon and energy sources, or in the rescue of pyrimidine bases for nucleotide synthesis.</text>
</comment>
<dbReference type="SUPFAM" id="SSF52418">
    <property type="entry name" value="Nucleoside phosphorylase/phosphoribosyltransferase catalytic domain"/>
    <property type="match status" value="1"/>
</dbReference>
<dbReference type="Gene3D" id="3.40.1030.10">
    <property type="entry name" value="Nucleoside phosphorylase/phosphoribosyltransferase catalytic domain"/>
    <property type="match status" value="1"/>
</dbReference>
<dbReference type="GO" id="GO:0006206">
    <property type="term" value="P:pyrimidine nucleobase metabolic process"/>
    <property type="evidence" value="ECO:0007669"/>
    <property type="project" value="InterPro"/>
</dbReference>
<dbReference type="Proteomes" id="UP000291613">
    <property type="component" value="Unassembled WGS sequence"/>
</dbReference>
<dbReference type="OrthoDB" id="9763887at2"/>
<dbReference type="PIRSF" id="PIRSF000478">
    <property type="entry name" value="TP_PyNP"/>
    <property type="match status" value="1"/>
</dbReference>
<comment type="subunit">
    <text evidence="2 7">Homodimer.</text>
</comment>
<evidence type="ECO:0000256" key="1">
    <source>
        <dbReference type="ARBA" id="ARBA00006915"/>
    </source>
</evidence>
<dbReference type="Pfam" id="PF02885">
    <property type="entry name" value="Glycos_trans_3N"/>
    <property type="match status" value="1"/>
</dbReference>
<dbReference type="InterPro" id="IPR000053">
    <property type="entry name" value="Thymidine/pyrmidine_PPase"/>
</dbReference>
<dbReference type="Pfam" id="PF00591">
    <property type="entry name" value="Glycos_transf_3"/>
    <property type="match status" value="1"/>
</dbReference>
<keyword evidence="5 7" id="KW-0808">Transferase</keyword>
<dbReference type="InterPro" id="IPR017459">
    <property type="entry name" value="Glycosyl_Trfase_fam3_N_dom"/>
</dbReference>
<keyword evidence="10" id="KW-1185">Reference proteome</keyword>
<dbReference type="NCBIfam" id="TIGR02644">
    <property type="entry name" value="Y_phosphoryl"/>
    <property type="match status" value="1"/>
</dbReference>
<dbReference type="FunFam" id="3.40.1030.10:FF:000003">
    <property type="entry name" value="Pyrimidine-nucleoside phosphorylase"/>
    <property type="match status" value="1"/>
</dbReference>
<proteinExistence type="inferred from homology"/>
<dbReference type="HAMAP" id="MF_01628">
    <property type="entry name" value="Thymid_phosp"/>
    <property type="match status" value="1"/>
</dbReference>
<dbReference type="SUPFAM" id="SSF54680">
    <property type="entry name" value="Pyrimidine nucleoside phosphorylase C-terminal domain"/>
    <property type="match status" value="1"/>
</dbReference>
<dbReference type="InterPro" id="IPR000312">
    <property type="entry name" value="Glycosyl_Trfase_fam3"/>
</dbReference>
<dbReference type="EMBL" id="SIUB01000003">
    <property type="protein sequence ID" value="TBN54019.1"/>
    <property type="molecule type" value="Genomic_DNA"/>
</dbReference>
<sequence length="438" mass="44389">MLPQEIIRAKRDGGALTPAEIDAIVDGIVSGRLTDAQVGAFAMAAFLKGLDRDETVALTRAMTFSGETLDWPDAAGPVLDKHSTGGVGDTVSLLLAPALAACGATTPMIAGRGLGHTGGTLDKLDAIPGYVTQPDVATLRKAVAAAGCAIVGQTAAVAPADKRLYAVRDVTATVESIPLITASILSKKLAAGLFGLVMDVKTGSGAFMPTHALSLELARSIVEVANGAGLKTVALLTDMDEPLAPVAGNALETLHAIKLLAGRRQDARLVDATVALGGEALALGGLAADAEEGRTMIARAMASGEAAERFGRMCAALGGPADIVERPRNHLAEAPIVLEVFAKAEGVVAKVATRTLGLAVVALGGGRTRADDRIDSAVGLDRLAGVGDAVGPDRPLAIVHARDEAGAERAAAAVRDAYALADAGATPSRAKLIQERIA</sequence>
<dbReference type="Gene3D" id="3.90.1170.30">
    <property type="entry name" value="Pyrimidine nucleoside phosphorylase-like, C-terminal domain"/>
    <property type="match status" value="1"/>
</dbReference>
<gene>
    <name evidence="7 9" type="primary">deoA</name>
    <name evidence="9" type="ORF">EYR15_08720</name>
</gene>
<dbReference type="Gene3D" id="1.20.970.10">
    <property type="entry name" value="Transferase, Pyrimidine Nucleoside Phosphorylase, Chain C"/>
    <property type="match status" value="1"/>
</dbReference>
<dbReference type="PROSITE" id="PS00647">
    <property type="entry name" value="THYMID_PHOSPHORYLASE"/>
    <property type="match status" value="1"/>
</dbReference>
<dbReference type="NCBIfam" id="TIGR02643">
    <property type="entry name" value="T_phosphoryl"/>
    <property type="match status" value="1"/>
</dbReference>
<dbReference type="InterPro" id="IPR035902">
    <property type="entry name" value="Nuc_phospho_transferase"/>
</dbReference>
<evidence type="ECO:0000256" key="7">
    <source>
        <dbReference type="HAMAP-Rule" id="MF_01628"/>
    </source>
</evidence>
<evidence type="ECO:0000313" key="9">
    <source>
        <dbReference type="EMBL" id="TBN54019.1"/>
    </source>
</evidence>
<dbReference type="NCBIfam" id="NF004490">
    <property type="entry name" value="PRK05820.1"/>
    <property type="match status" value="1"/>
</dbReference>
<comment type="catalytic activity">
    <reaction evidence="6 7">
        <text>thymidine + phosphate = 2-deoxy-alpha-D-ribose 1-phosphate + thymine</text>
        <dbReference type="Rhea" id="RHEA:16037"/>
        <dbReference type="ChEBI" id="CHEBI:17748"/>
        <dbReference type="ChEBI" id="CHEBI:17821"/>
        <dbReference type="ChEBI" id="CHEBI:43474"/>
        <dbReference type="ChEBI" id="CHEBI:57259"/>
        <dbReference type="EC" id="2.4.2.4"/>
    </reaction>
</comment>
<comment type="similarity">
    <text evidence="1 7">Belongs to the thymidine/pyrimidine-nucleoside phosphorylase family.</text>
</comment>
<protein>
    <recommendedName>
        <fullName evidence="3 7">Thymidine phosphorylase</fullName>
        <ecNumber evidence="3 7">2.4.2.4</ecNumber>
    </recommendedName>
    <alternativeName>
        <fullName evidence="7">TdRPase</fullName>
    </alternativeName>
</protein>
<dbReference type="AlphaFoldDB" id="A0A4Q9GIG1"/>
<dbReference type="GO" id="GO:0009032">
    <property type="term" value="F:thymidine phosphorylase activity"/>
    <property type="evidence" value="ECO:0007669"/>
    <property type="project" value="UniProtKB-UniRule"/>
</dbReference>
<dbReference type="GO" id="GO:0046104">
    <property type="term" value="P:thymidine metabolic process"/>
    <property type="evidence" value="ECO:0007669"/>
    <property type="project" value="UniProtKB-UniRule"/>
</dbReference>
<dbReference type="SMART" id="SM00941">
    <property type="entry name" value="PYNP_C"/>
    <property type="match status" value="1"/>
</dbReference>
<evidence type="ECO:0000256" key="2">
    <source>
        <dbReference type="ARBA" id="ARBA00011738"/>
    </source>
</evidence>
<dbReference type="InterPro" id="IPR018090">
    <property type="entry name" value="Pyrmidine_PPas_bac/euk"/>
</dbReference>
<dbReference type="InterPro" id="IPR036320">
    <property type="entry name" value="Glycosyl_Trfase_fam3_N_dom_sf"/>
</dbReference>
<dbReference type="InterPro" id="IPR013465">
    <property type="entry name" value="Thymidine_Pase"/>
</dbReference>
<feature type="domain" description="Pyrimidine nucleoside phosphorylase C-terminal" evidence="8">
    <location>
        <begin position="347"/>
        <end position="421"/>
    </location>
</feature>
<accession>A0A4Q9GIG1</accession>
<reference evidence="9 10" key="1">
    <citation type="submission" date="2019-02" db="EMBL/GenBank/DDBJ databases">
        <title>Hansschlegelia quercus sp. nov., a novel methylotrophic bacterium from buds of oak (Quercus robur L.).</title>
        <authorList>
            <person name="Agafonova N.V."/>
            <person name="Kaparullina E.N."/>
            <person name="Grouzdev D.S."/>
            <person name="Doronina N.V."/>
        </authorList>
    </citation>
    <scope>NUCLEOTIDE SEQUENCE [LARGE SCALE GENOMIC DNA]</scope>
    <source>
        <strain evidence="9 10">Dub</strain>
    </source>
</reference>
<dbReference type="InterPro" id="IPR036566">
    <property type="entry name" value="PYNP-like_C_sf"/>
</dbReference>
<dbReference type="SUPFAM" id="SSF47648">
    <property type="entry name" value="Nucleoside phosphorylase/phosphoribosyltransferase N-terminal domain"/>
    <property type="match status" value="1"/>
</dbReference>
<dbReference type="GO" id="GO:0004645">
    <property type="term" value="F:1,4-alpha-oligoglucan phosphorylase activity"/>
    <property type="evidence" value="ECO:0007669"/>
    <property type="project" value="InterPro"/>
</dbReference>
<dbReference type="Pfam" id="PF07831">
    <property type="entry name" value="PYNP_C"/>
    <property type="match status" value="1"/>
</dbReference>
<evidence type="ECO:0000256" key="4">
    <source>
        <dbReference type="ARBA" id="ARBA00022676"/>
    </source>
</evidence>
<comment type="pathway">
    <text evidence="7">Pyrimidine metabolism; dTMP biosynthesis via salvage pathway; dTMP from thymine: step 1/2.</text>
</comment>
<evidence type="ECO:0000313" key="10">
    <source>
        <dbReference type="Proteomes" id="UP000291613"/>
    </source>
</evidence>
<evidence type="ECO:0000259" key="8">
    <source>
        <dbReference type="SMART" id="SM00941"/>
    </source>
</evidence>
<name>A0A4Q9GIG1_9HYPH</name>
<organism evidence="9 10">
    <name type="scientific">Hansschlegelia quercus</name>
    <dbReference type="NCBI Taxonomy" id="2528245"/>
    <lineage>
        <taxon>Bacteria</taxon>
        <taxon>Pseudomonadati</taxon>
        <taxon>Pseudomonadota</taxon>
        <taxon>Alphaproteobacteria</taxon>
        <taxon>Hyphomicrobiales</taxon>
        <taxon>Methylopilaceae</taxon>
        <taxon>Hansschlegelia</taxon>
    </lineage>
</organism>
<comment type="caution">
    <text evidence="9">The sequence shown here is derived from an EMBL/GenBank/DDBJ whole genome shotgun (WGS) entry which is preliminary data.</text>
</comment>
<keyword evidence="4 7" id="KW-0328">Glycosyltransferase</keyword>
<evidence type="ECO:0000256" key="5">
    <source>
        <dbReference type="ARBA" id="ARBA00022679"/>
    </source>
</evidence>